<dbReference type="InterPro" id="IPR036291">
    <property type="entry name" value="NAD(P)-bd_dom_sf"/>
</dbReference>
<dbReference type="InterPro" id="IPR002347">
    <property type="entry name" value="SDR_fam"/>
</dbReference>
<dbReference type="PANTHER" id="PTHR24320">
    <property type="entry name" value="RETINOL DEHYDROGENASE"/>
    <property type="match status" value="1"/>
</dbReference>
<organism evidence="5 6">
    <name type="scientific">Penicillium canariense</name>
    <dbReference type="NCBI Taxonomy" id="189055"/>
    <lineage>
        <taxon>Eukaryota</taxon>
        <taxon>Fungi</taxon>
        <taxon>Dikarya</taxon>
        <taxon>Ascomycota</taxon>
        <taxon>Pezizomycotina</taxon>
        <taxon>Eurotiomycetes</taxon>
        <taxon>Eurotiomycetidae</taxon>
        <taxon>Eurotiales</taxon>
        <taxon>Aspergillaceae</taxon>
        <taxon>Penicillium</taxon>
    </lineage>
</organism>
<protein>
    <submittedName>
        <fullName evidence="5">Retinol dehydrogenase</fullName>
    </submittedName>
</protein>
<accession>A0A9W9IDP5</accession>
<reference evidence="5" key="1">
    <citation type="submission" date="2022-11" db="EMBL/GenBank/DDBJ databases">
        <authorList>
            <person name="Petersen C."/>
        </authorList>
    </citation>
    <scope>NUCLEOTIDE SEQUENCE</scope>
    <source>
        <strain evidence="5">IBT 26290</strain>
    </source>
</reference>
<name>A0A9W9IDP5_9EURO</name>
<evidence type="ECO:0000256" key="2">
    <source>
        <dbReference type="ARBA" id="ARBA00022857"/>
    </source>
</evidence>
<gene>
    <name evidence="5" type="ORF">N7482_001580</name>
</gene>
<comment type="similarity">
    <text evidence="1 4">Belongs to the short-chain dehydrogenases/reductases (SDR) family.</text>
</comment>
<evidence type="ECO:0000313" key="5">
    <source>
        <dbReference type="EMBL" id="KAJ5175703.1"/>
    </source>
</evidence>
<dbReference type="SUPFAM" id="SSF51735">
    <property type="entry name" value="NAD(P)-binding Rossmann-fold domains"/>
    <property type="match status" value="1"/>
</dbReference>
<evidence type="ECO:0000313" key="6">
    <source>
        <dbReference type="Proteomes" id="UP001149163"/>
    </source>
</evidence>
<dbReference type="Gene3D" id="3.40.50.720">
    <property type="entry name" value="NAD(P)-binding Rossmann-like Domain"/>
    <property type="match status" value="1"/>
</dbReference>
<dbReference type="Pfam" id="PF00106">
    <property type="entry name" value="adh_short"/>
    <property type="match status" value="1"/>
</dbReference>
<dbReference type="RefSeq" id="XP_056547311.1">
    <property type="nucleotide sequence ID" value="XM_056683705.1"/>
</dbReference>
<proteinExistence type="inferred from homology"/>
<dbReference type="PRINTS" id="PR00081">
    <property type="entry name" value="GDHRDH"/>
</dbReference>
<keyword evidence="2" id="KW-0521">NADP</keyword>
<dbReference type="OrthoDB" id="191139at2759"/>
<sequence>MDSRHLNKSSTATDVASLFREQIHGKTVVITGISPGGLGEALCAALATQRPHHLILTARTPSKAQAVTAAVLQQCPALKVSVVELDLASFRSVRKAAAHIKLISSNAVDVLINNAGVMCVPEHTLTEDKFELHLAVNYMGPFLLARLLAEPLAAAKGRIVNVASSTHMVSPFRLSDPNFIGSNTLPAAEEPSKDASEAIGVPWTCGYSPVVAYAQSKTATILHAKAIAHGALSNSVQAFSVNPGIIRTNLWRHMPSDDVDHILASLPTKTATEGASTVLFAALAPNLNDCAGAYLEDCAVSRPAPHAEDASLASKLWKYTEQVLDA</sequence>
<comment type="caution">
    <text evidence="5">The sequence shown here is derived from an EMBL/GenBank/DDBJ whole genome shotgun (WGS) entry which is preliminary data.</text>
</comment>
<dbReference type="AlphaFoldDB" id="A0A9W9IDP5"/>
<dbReference type="PRINTS" id="PR00080">
    <property type="entry name" value="SDRFAMILY"/>
</dbReference>
<dbReference type="EMBL" id="JAPQKN010000001">
    <property type="protein sequence ID" value="KAJ5175703.1"/>
    <property type="molecule type" value="Genomic_DNA"/>
</dbReference>
<keyword evidence="6" id="KW-1185">Reference proteome</keyword>
<keyword evidence="3" id="KW-0560">Oxidoreductase</keyword>
<evidence type="ECO:0000256" key="1">
    <source>
        <dbReference type="ARBA" id="ARBA00006484"/>
    </source>
</evidence>
<reference evidence="5" key="2">
    <citation type="journal article" date="2023" name="IMA Fungus">
        <title>Comparative genomic study of the Penicillium genus elucidates a diverse pangenome and 15 lateral gene transfer events.</title>
        <authorList>
            <person name="Petersen C."/>
            <person name="Sorensen T."/>
            <person name="Nielsen M.R."/>
            <person name="Sondergaard T.E."/>
            <person name="Sorensen J.L."/>
            <person name="Fitzpatrick D.A."/>
            <person name="Frisvad J.C."/>
            <person name="Nielsen K.L."/>
        </authorList>
    </citation>
    <scope>NUCLEOTIDE SEQUENCE</scope>
    <source>
        <strain evidence="5">IBT 26290</strain>
    </source>
</reference>
<dbReference type="GO" id="GO:0016491">
    <property type="term" value="F:oxidoreductase activity"/>
    <property type="evidence" value="ECO:0007669"/>
    <property type="project" value="UniProtKB-KW"/>
</dbReference>
<evidence type="ECO:0000256" key="3">
    <source>
        <dbReference type="ARBA" id="ARBA00023002"/>
    </source>
</evidence>
<dbReference type="GeneID" id="81422881"/>
<dbReference type="PANTHER" id="PTHR24320:SF283">
    <property type="entry name" value="RETINOL DEHYDROGENASE 11"/>
    <property type="match status" value="1"/>
</dbReference>
<evidence type="ECO:0000256" key="4">
    <source>
        <dbReference type="RuleBase" id="RU000363"/>
    </source>
</evidence>
<dbReference type="Proteomes" id="UP001149163">
    <property type="component" value="Unassembled WGS sequence"/>
</dbReference>